<feature type="transmembrane region" description="Helical" evidence="7">
    <location>
        <begin position="171"/>
        <end position="192"/>
    </location>
</feature>
<feature type="transmembrane region" description="Helical" evidence="7">
    <location>
        <begin position="277"/>
        <end position="297"/>
    </location>
</feature>
<comment type="caution">
    <text evidence="8">The sequence shown here is derived from an EMBL/GenBank/DDBJ whole genome shotgun (WGS) entry which is preliminary data.</text>
</comment>
<keyword evidence="9" id="KW-1185">Reference proteome</keyword>
<keyword evidence="4 7" id="KW-0472">Membrane</keyword>
<keyword evidence="5" id="KW-0675">Receptor</keyword>
<dbReference type="Pfam" id="PF08395">
    <property type="entry name" value="7tm_7"/>
    <property type="match status" value="1"/>
</dbReference>
<comment type="subcellular location">
    <subcellularLocation>
        <location evidence="1">Membrane</location>
        <topology evidence="1">Multi-pass membrane protein</topology>
    </subcellularLocation>
</comment>
<evidence type="ECO:0000256" key="5">
    <source>
        <dbReference type="ARBA" id="ARBA00023170"/>
    </source>
</evidence>
<dbReference type="PANTHER" id="PTHR21421">
    <property type="entry name" value="GUSTATORY RECEPTOR"/>
    <property type="match status" value="1"/>
</dbReference>
<protein>
    <recommendedName>
        <fullName evidence="10">Gustatory receptor</fullName>
    </recommendedName>
</protein>
<keyword evidence="2 7" id="KW-0812">Transmembrane</keyword>
<reference evidence="8" key="1">
    <citation type="journal article" date="2023" name="G3 (Bethesda)">
        <title>Whole genome assembly and annotation of the endangered Caribbean coral Acropora cervicornis.</title>
        <authorList>
            <person name="Selwyn J.D."/>
            <person name="Vollmer S.V."/>
        </authorList>
    </citation>
    <scope>NUCLEOTIDE SEQUENCE</scope>
    <source>
        <strain evidence="8">K2</strain>
    </source>
</reference>
<dbReference type="Proteomes" id="UP001249851">
    <property type="component" value="Unassembled WGS sequence"/>
</dbReference>
<evidence type="ECO:0000313" key="8">
    <source>
        <dbReference type="EMBL" id="KAK2569383.1"/>
    </source>
</evidence>
<gene>
    <name evidence="8" type="ORF">P5673_006305</name>
</gene>
<feature type="transmembrane region" description="Helical" evidence="7">
    <location>
        <begin position="309"/>
        <end position="332"/>
    </location>
</feature>
<accession>A0AAD9QXM9</accession>
<sequence>MHKAKVAVHEPEDDHNGTTEVYDSGPNEQYRITEGERTKISRQISEIFGPIFKTMKLTGGYFGETTLTKSRLPRKFYISFYYCLIIELGQWLLALIGMTTHFYEGFSTMTTFLYLFANTIWYVQCACSFTFCLLMLPLTQKKQSRFGQFTASLVNSKTVLDGLKQKALKGLTIAILVSIINSVVIGLLAFHYNGLISTFKPWNRHLAIRIIETFFGIVNSFAWNFPVLVFCVTCLVLEIMFDNLKTKVPLFSIAQLRQEHLRLCELVELANRVFSPLMFVIISLDIPLICVNVYQLIKSTKNWSKDTDVIVVISHLYWAVWTFCLIALLCTFGNKVNKKAHSFHEILQKGQISPDWSIQETSEVRDVHYGWFHMQCQSGANAAIQRSKLMLLLAHVQGDDIGLTVGGLAVINKSFFLAVSLITCLLTWEDGK</sequence>
<proteinExistence type="predicted"/>
<evidence type="ECO:0000256" key="7">
    <source>
        <dbReference type="SAM" id="Phobius"/>
    </source>
</evidence>
<dbReference type="GO" id="GO:0051606">
    <property type="term" value="P:detection of stimulus"/>
    <property type="evidence" value="ECO:0007669"/>
    <property type="project" value="UniProtKB-ARBA"/>
</dbReference>
<dbReference type="EMBL" id="JARQWQ010000010">
    <property type="protein sequence ID" value="KAK2569383.1"/>
    <property type="molecule type" value="Genomic_DNA"/>
</dbReference>
<evidence type="ECO:0000256" key="6">
    <source>
        <dbReference type="SAM" id="MobiDB-lite"/>
    </source>
</evidence>
<dbReference type="GO" id="GO:0050909">
    <property type="term" value="P:sensory perception of taste"/>
    <property type="evidence" value="ECO:0007669"/>
    <property type="project" value="InterPro"/>
</dbReference>
<feature type="transmembrane region" description="Helical" evidence="7">
    <location>
        <begin position="221"/>
        <end position="241"/>
    </location>
</feature>
<evidence type="ECO:0008006" key="10">
    <source>
        <dbReference type="Google" id="ProtNLM"/>
    </source>
</evidence>
<feature type="compositionally biased region" description="Basic and acidic residues" evidence="6">
    <location>
        <begin position="7"/>
        <end position="17"/>
    </location>
</feature>
<feature type="non-terminal residue" evidence="8">
    <location>
        <position position="1"/>
    </location>
</feature>
<evidence type="ECO:0000256" key="3">
    <source>
        <dbReference type="ARBA" id="ARBA00022989"/>
    </source>
</evidence>
<dbReference type="GO" id="GO:0038023">
    <property type="term" value="F:signaling receptor activity"/>
    <property type="evidence" value="ECO:0007669"/>
    <property type="project" value="UniProtKB-ARBA"/>
</dbReference>
<feature type="region of interest" description="Disordered" evidence="6">
    <location>
        <begin position="1"/>
        <end position="28"/>
    </location>
</feature>
<feature type="transmembrane region" description="Helical" evidence="7">
    <location>
        <begin position="79"/>
        <end position="100"/>
    </location>
</feature>
<name>A0AAD9QXM9_ACRCE</name>
<evidence type="ECO:0000256" key="4">
    <source>
        <dbReference type="ARBA" id="ARBA00023136"/>
    </source>
</evidence>
<dbReference type="PANTHER" id="PTHR21421:SF29">
    <property type="entry name" value="GUSTATORY RECEPTOR 5A FOR TREHALOSE-RELATED"/>
    <property type="match status" value="1"/>
</dbReference>
<dbReference type="GO" id="GO:0016020">
    <property type="term" value="C:membrane"/>
    <property type="evidence" value="ECO:0007669"/>
    <property type="project" value="UniProtKB-SubCell"/>
</dbReference>
<keyword evidence="3 7" id="KW-1133">Transmembrane helix</keyword>
<organism evidence="8 9">
    <name type="scientific">Acropora cervicornis</name>
    <name type="common">Staghorn coral</name>
    <dbReference type="NCBI Taxonomy" id="6130"/>
    <lineage>
        <taxon>Eukaryota</taxon>
        <taxon>Metazoa</taxon>
        <taxon>Cnidaria</taxon>
        <taxon>Anthozoa</taxon>
        <taxon>Hexacorallia</taxon>
        <taxon>Scleractinia</taxon>
        <taxon>Astrocoeniina</taxon>
        <taxon>Acroporidae</taxon>
        <taxon>Acropora</taxon>
    </lineage>
</organism>
<evidence type="ECO:0000256" key="2">
    <source>
        <dbReference type="ARBA" id="ARBA00022692"/>
    </source>
</evidence>
<feature type="transmembrane region" description="Helical" evidence="7">
    <location>
        <begin position="112"/>
        <end position="136"/>
    </location>
</feature>
<evidence type="ECO:0000256" key="1">
    <source>
        <dbReference type="ARBA" id="ARBA00004141"/>
    </source>
</evidence>
<reference evidence="8" key="2">
    <citation type="journal article" date="2023" name="Science">
        <title>Genomic signatures of disease resistance in endangered staghorn corals.</title>
        <authorList>
            <person name="Vollmer S.V."/>
            <person name="Selwyn J.D."/>
            <person name="Despard B.A."/>
            <person name="Roesel C.L."/>
        </authorList>
    </citation>
    <scope>NUCLEOTIDE SEQUENCE</scope>
    <source>
        <strain evidence="8">K2</strain>
    </source>
</reference>
<evidence type="ECO:0000313" key="9">
    <source>
        <dbReference type="Proteomes" id="UP001249851"/>
    </source>
</evidence>
<dbReference type="InterPro" id="IPR013604">
    <property type="entry name" value="7TM_chemorcpt"/>
</dbReference>
<dbReference type="AlphaFoldDB" id="A0AAD9QXM9"/>